<organism evidence="1 2">
    <name type="scientific">Aurantibacter aestuarii</name>
    <dbReference type="NCBI Taxonomy" id="1266046"/>
    <lineage>
        <taxon>Bacteria</taxon>
        <taxon>Pseudomonadati</taxon>
        <taxon>Bacteroidota</taxon>
        <taxon>Flavobacteriia</taxon>
        <taxon>Flavobacteriales</taxon>
        <taxon>Flavobacteriaceae</taxon>
        <taxon>Aurantibacter</taxon>
    </lineage>
</organism>
<dbReference type="Proteomes" id="UP000238426">
    <property type="component" value="Unassembled WGS sequence"/>
</dbReference>
<protein>
    <submittedName>
        <fullName evidence="1">Uncharacterized protein</fullName>
    </submittedName>
</protein>
<sequence length="384" mass="39537">ETGTTPNCTDENSFVVTINASPDVFVLANQTECNSYTLPAITGTGLVSPMYYTGPGGTGTAYTAGTTLNDTDFASYPVTIYIYDETGTTPNCSDEESFSLTINTCNVSVTATASPSSTCSSAGTTVTLTATPSPAIAVGTYSYSWNVQGNATVLGTNSTLNVSPLVTTTYEVTVTDSGLIAPNNTATNTVVVTVYDTPDIMSLSNQEACDSFTLPAITGTNLVTPMYYTGIGGTGTAYASGSVLNFADFASYPVTIYIYDETGTTPNCFDEESFSLTINATPTADAPADVTACDSYVLPALNAGNTYYTGSGGTGTVIASGTSITTTQTIYVYAETGTTPNCTDENSFVVTINTTPTADAPADVTACDSYVLPALSAGNTYYTG</sequence>
<evidence type="ECO:0000313" key="2">
    <source>
        <dbReference type="Proteomes" id="UP000238426"/>
    </source>
</evidence>
<proteinExistence type="predicted"/>
<evidence type="ECO:0000313" key="1">
    <source>
        <dbReference type="EMBL" id="PSG86262.1"/>
    </source>
</evidence>
<comment type="caution">
    <text evidence="1">The sequence shown here is derived from an EMBL/GenBank/DDBJ whole genome shotgun (WGS) entry which is preliminary data.</text>
</comment>
<reference evidence="1 2" key="1">
    <citation type="submission" date="2018-03" db="EMBL/GenBank/DDBJ databases">
        <title>Mesoflavibacter sp. HG37 and Mesoflavibacter sp. HG96 sp.nov., two marine bacteria isolated from seawater of Western Pacific Ocean.</title>
        <authorList>
            <person name="Cheng H."/>
            <person name="Wu Y.-H."/>
            <person name="Guo L.-L."/>
            <person name="Xu X.-W."/>
        </authorList>
    </citation>
    <scope>NUCLEOTIDE SEQUENCE [LARGE SCALE GENOMIC DNA]</scope>
    <source>
        <strain evidence="1 2">KCTC 32269</strain>
    </source>
</reference>
<accession>A0A2T1N4P9</accession>
<feature type="non-terminal residue" evidence="1">
    <location>
        <position position="384"/>
    </location>
</feature>
<name>A0A2T1N4P9_9FLAO</name>
<gene>
    <name evidence="1" type="ORF">C7H52_12945</name>
</gene>
<dbReference type="EMBL" id="PXOQ01000016">
    <property type="protein sequence ID" value="PSG86262.1"/>
    <property type="molecule type" value="Genomic_DNA"/>
</dbReference>
<feature type="non-terminal residue" evidence="1">
    <location>
        <position position="1"/>
    </location>
</feature>
<keyword evidence="2" id="KW-1185">Reference proteome</keyword>
<dbReference type="AlphaFoldDB" id="A0A2T1N4P9"/>